<dbReference type="RefSeq" id="WP_126167799.1">
    <property type="nucleotide sequence ID" value="NZ_CP020373.1"/>
</dbReference>
<dbReference type="EMBL" id="CP020373">
    <property type="protein sequence ID" value="AZQ11542.1"/>
    <property type="molecule type" value="Genomic_DNA"/>
</dbReference>
<reference evidence="3" key="1">
    <citation type="submission" date="2017-03" db="EMBL/GenBank/DDBJ databases">
        <title>Full genome sequence of a non-lethal Shewanella isolate that potentiates virulence of Vibio parahaemolyticus causing acute hepatopancreatic necrosis disease (AHPND) in shrimp.</title>
        <authorList>
            <person name="Prachumwat A."/>
            <person name="Sritunyalucksana K."/>
        </authorList>
    </citation>
    <scope>NUCLEOTIDE SEQUENCE [LARGE SCALE GENOMIC DNA]</scope>
    <source>
        <strain evidence="3">TH2012</strain>
    </source>
</reference>
<feature type="signal peptide" evidence="1">
    <location>
        <begin position="1"/>
        <end position="23"/>
    </location>
</feature>
<organism evidence="2 3">
    <name type="scientific">Shewanella khirikhana</name>
    <dbReference type="NCBI Taxonomy" id="1965282"/>
    <lineage>
        <taxon>Bacteria</taxon>
        <taxon>Pseudomonadati</taxon>
        <taxon>Pseudomonadota</taxon>
        <taxon>Gammaproteobacteria</taxon>
        <taxon>Alteromonadales</taxon>
        <taxon>Shewanellaceae</taxon>
        <taxon>Shewanella</taxon>
    </lineage>
</organism>
<evidence type="ECO:0000313" key="3">
    <source>
        <dbReference type="Proteomes" id="UP000278437"/>
    </source>
</evidence>
<sequence length="376" mass="41919">MHRMVLLSAVLIFFLAAGGDVFAQTVYRASTVNLGGTYNIEENSPSFEYIVDVKVMCGPEDERNPLIATQCERTNGLLSSVINPQYLIHGSNPERPFWGDFDWSTEKQVLKIPIVDVNDSSKVYVVNLFCQQRAGRRFRCNNAGYDIHDVAVSRQYIITIEPDSFKDVPNGVYSASFSTTTMSWHSHQVIVNFSFNFTFRINRSGSSVSPTSLYALQGNTLPLFFSRYGEDLEFGKGGLDFCLQTTDYSNVSLTIVSPDPALIRGGMPDQFVLTNTAALEGQPDRFSLMYRVKSLTLGRVDHATTDLPHNCGDPGYAFCRGYSVPIDFSRYPNSQAPDGGVCKRFDITVEGVPFRRLDKASGQYYGTFYVDVAEVP</sequence>
<accession>A0ABM7DPE5</accession>
<feature type="chain" id="PRO_5046299935" evidence="1">
    <location>
        <begin position="24"/>
        <end position="376"/>
    </location>
</feature>
<proteinExistence type="predicted"/>
<protein>
    <submittedName>
        <fullName evidence="2">Uncharacterized protein</fullName>
    </submittedName>
</protein>
<name>A0ABM7DPE5_9GAMM</name>
<evidence type="ECO:0000256" key="1">
    <source>
        <dbReference type="SAM" id="SignalP"/>
    </source>
</evidence>
<keyword evidence="1" id="KW-0732">Signal</keyword>
<gene>
    <name evidence="2" type="ORF">STH12_02464</name>
</gene>
<evidence type="ECO:0000313" key="2">
    <source>
        <dbReference type="EMBL" id="AZQ11542.1"/>
    </source>
</evidence>
<dbReference type="Proteomes" id="UP000278437">
    <property type="component" value="Chromosome"/>
</dbReference>
<keyword evidence="3" id="KW-1185">Reference proteome</keyword>